<evidence type="ECO:0000313" key="1">
    <source>
        <dbReference type="EMBL" id="PYE79264.1"/>
    </source>
</evidence>
<sequence>MKKINKINGILNKKEIMNFIKGIALGVTFVERDGPTSDYKA</sequence>
<organism evidence="1 2">
    <name type="scientific">Winogradskyella epiphytica</name>
    <dbReference type="NCBI Taxonomy" id="262005"/>
    <lineage>
        <taxon>Bacteria</taxon>
        <taxon>Pseudomonadati</taxon>
        <taxon>Bacteroidota</taxon>
        <taxon>Flavobacteriia</taxon>
        <taxon>Flavobacteriales</taxon>
        <taxon>Flavobacteriaceae</taxon>
        <taxon>Winogradskyella</taxon>
    </lineage>
</organism>
<accession>A0A2V4WTW0</accession>
<comment type="caution">
    <text evidence="1">The sequence shown here is derived from an EMBL/GenBank/DDBJ whole genome shotgun (WGS) entry which is preliminary data.</text>
</comment>
<evidence type="ECO:0000313" key="2">
    <source>
        <dbReference type="Proteomes" id="UP000248054"/>
    </source>
</evidence>
<name>A0A2V4WTW0_9FLAO</name>
<protein>
    <submittedName>
        <fullName evidence="1">Uncharacterized protein</fullName>
    </submittedName>
</protein>
<gene>
    <name evidence="1" type="ORF">DFQ11_11210</name>
</gene>
<dbReference type="Proteomes" id="UP000248054">
    <property type="component" value="Unassembled WGS sequence"/>
</dbReference>
<dbReference type="AlphaFoldDB" id="A0A2V4WTW0"/>
<reference evidence="1 2" key="1">
    <citation type="submission" date="2018-06" db="EMBL/GenBank/DDBJ databases">
        <title>Genomic Encyclopedia of Type Strains, Phase III (KMG-III): the genomes of soil and plant-associated and newly described type strains.</title>
        <authorList>
            <person name="Whitman W."/>
        </authorList>
    </citation>
    <scope>NUCLEOTIDE SEQUENCE [LARGE SCALE GENOMIC DNA]</scope>
    <source>
        <strain evidence="1 2">CECT 7945</strain>
    </source>
</reference>
<proteinExistence type="predicted"/>
<dbReference type="EMBL" id="QJTD01000012">
    <property type="protein sequence ID" value="PYE79264.1"/>
    <property type="molecule type" value="Genomic_DNA"/>
</dbReference>
<keyword evidence="2" id="KW-1185">Reference proteome</keyword>
<dbReference type="RefSeq" id="WP_262508296.1">
    <property type="nucleotide sequence ID" value="NZ_BMWQ01000013.1"/>
</dbReference>